<keyword evidence="3 6" id="KW-1133">Transmembrane helix</keyword>
<dbReference type="InterPro" id="IPR036259">
    <property type="entry name" value="MFS_trans_sf"/>
</dbReference>
<sequence length="530" mass="56985">MAEGSLTTARVISSIAATLIALACGSNYVFSAWAPQFADKLKLSSTEINLIGLTGNLGMYSVGIPVGILVDRKGPRLAVVIGFVCLAAGYFPLHQAYDRGSGSLAAMCFFSFLTGLGGCAAFAASIKTSALNWPHHRGTATGVPLAAFGLSAFFFSMFSQFLVAGDTGDFLMLLATGTSGLVFISFFFLRVLPHSHYTAVPSSDSNTLTRRKSEDSRGRGGRVRAEPGESTLTLAPSYGGFLNDNDVGEEVPDIVPCAETNETSSLMSKDSSTPDEISEEVIVAKDRSHRVDIRGLAMLPLAEFWLLFISMGIMTGIGLMTINNIGNDANALWRHYDDSVSDEFIAKRQAMHVSILSIGSFLGRLVSGIGSDFLVKVLHASRIWCIVISCLIFTLAQLFAISIENPHYLAAVSGLTGLGYGFLFGVYPSIVAEAFGVHGLSQNWGCMTLAPVVTGNVFNLIYGTIFDRHSIVMPDGDRDCPDGLACYRSAYLVTLFACATGLVMTLWAIHYVKGQRRKEDLARELEDREA</sequence>
<dbReference type="EMBL" id="PDLM01000004">
    <property type="protein sequence ID" value="RDW79638.1"/>
    <property type="molecule type" value="Genomic_DNA"/>
</dbReference>
<evidence type="ECO:0000256" key="3">
    <source>
        <dbReference type="ARBA" id="ARBA00022989"/>
    </source>
</evidence>
<evidence type="ECO:0000313" key="8">
    <source>
        <dbReference type="Proteomes" id="UP000256645"/>
    </source>
</evidence>
<evidence type="ECO:0000256" key="1">
    <source>
        <dbReference type="ARBA" id="ARBA00004141"/>
    </source>
</evidence>
<keyword evidence="4 6" id="KW-0472">Membrane</keyword>
<feature type="transmembrane region" description="Helical" evidence="6">
    <location>
        <begin position="383"/>
        <end position="403"/>
    </location>
</feature>
<dbReference type="SUPFAM" id="SSF103473">
    <property type="entry name" value="MFS general substrate transporter"/>
    <property type="match status" value="1"/>
</dbReference>
<feature type="region of interest" description="Disordered" evidence="5">
    <location>
        <begin position="199"/>
        <end position="229"/>
    </location>
</feature>
<reference evidence="7 8" key="1">
    <citation type="journal article" date="2018" name="IMA Fungus">
        <title>IMA Genome-F 9: Draft genome sequence of Annulohypoxylon stygium, Aspergillus mulundensis, Berkeleyomyces basicola (syn. Thielaviopsis basicola), Ceratocystis smalleyi, two Cercospora beticola strains, Coleophoma cylindrospora, Fusarium fracticaudum, Phialophora cf. hyalina, and Morchella septimelata.</title>
        <authorList>
            <person name="Wingfield B.D."/>
            <person name="Bills G.F."/>
            <person name="Dong Y."/>
            <person name="Huang W."/>
            <person name="Nel W.J."/>
            <person name="Swalarsk-Parry B.S."/>
            <person name="Vaghefi N."/>
            <person name="Wilken P.M."/>
            <person name="An Z."/>
            <person name="de Beer Z.W."/>
            <person name="De Vos L."/>
            <person name="Chen L."/>
            <person name="Duong T.A."/>
            <person name="Gao Y."/>
            <person name="Hammerbacher A."/>
            <person name="Kikkert J.R."/>
            <person name="Li Y."/>
            <person name="Li H."/>
            <person name="Li K."/>
            <person name="Li Q."/>
            <person name="Liu X."/>
            <person name="Ma X."/>
            <person name="Naidoo K."/>
            <person name="Pethybridge S.J."/>
            <person name="Sun J."/>
            <person name="Steenkamp E.T."/>
            <person name="van der Nest M.A."/>
            <person name="van Wyk S."/>
            <person name="Wingfield M.J."/>
            <person name="Xiong C."/>
            <person name="Yue Q."/>
            <person name="Zhang X."/>
        </authorList>
    </citation>
    <scope>NUCLEOTIDE SEQUENCE [LARGE SCALE GENOMIC DNA]</scope>
    <source>
        <strain evidence="7 8">BP6252</strain>
    </source>
</reference>
<dbReference type="Pfam" id="PF07690">
    <property type="entry name" value="MFS_1"/>
    <property type="match status" value="1"/>
</dbReference>
<keyword evidence="2 6" id="KW-0812">Transmembrane</keyword>
<feature type="transmembrane region" description="Helical" evidence="6">
    <location>
        <begin position="77"/>
        <end position="97"/>
    </location>
</feature>
<evidence type="ECO:0000256" key="5">
    <source>
        <dbReference type="SAM" id="MobiDB-lite"/>
    </source>
</evidence>
<feature type="transmembrane region" description="Helical" evidence="6">
    <location>
        <begin position="409"/>
        <end position="432"/>
    </location>
</feature>
<dbReference type="GO" id="GO:0022857">
    <property type="term" value="F:transmembrane transporter activity"/>
    <property type="evidence" value="ECO:0007669"/>
    <property type="project" value="InterPro"/>
</dbReference>
<accession>A0A3D8S037</accession>
<dbReference type="PANTHER" id="PTHR21576:SF158">
    <property type="entry name" value="RIBOSOMAL RNA-PROCESSING PROTEIN 12-LIKE CONSERVED DOMAIN-CONTAINING PROTEIN"/>
    <property type="match status" value="1"/>
</dbReference>
<dbReference type="InterPro" id="IPR011701">
    <property type="entry name" value="MFS"/>
</dbReference>
<feature type="transmembrane region" description="Helical" evidence="6">
    <location>
        <begin position="170"/>
        <end position="189"/>
    </location>
</feature>
<feature type="transmembrane region" description="Helical" evidence="6">
    <location>
        <begin position="490"/>
        <end position="509"/>
    </location>
</feature>
<feature type="transmembrane region" description="Helical" evidence="6">
    <location>
        <begin position="145"/>
        <end position="164"/>
    </location>
</feature>
<feature type="transmembrane region" description="Helical" evidence="6">
    <location>
        <begin position="304"/>
        <end position="326"/>
    </location>
</feature>
<feature type="transmembrane region" description="Helical" evidence="6">
    <location>
        <begin position="12"/>
        <end position="30"/>
    </location>
</feature>
<feature type="compositionally biased region" description="Basic and acidic residues" evidence="5">
    <location>
        <begin position="211"/>
        <end position="227"/>
    </location>
</feature>
<dbReference type="OrthoDB" id="410267at2759"/>
<organism evidence="7 8">
    <name type="scientific">Coleophoma cylindrospora</name>
    <dbReference type="NCBI Taxonomy" id="1849047"/>
    <lineage>
        <taxon>Eukaryota</taxon>
        <taxon>Fungi</taxon>
        <taxon>Dikarya</taxon>
        <taxon>Ascomycota</taxon>
        <taxon>Pezizomycotina</taxon>
        <taxon>Leotiomycetes</taxon>
        <taxon>Helotiales</taxon>
        <taxon>Dermateaceae</taxon>
        <taxon>Coleophoma</taxon>
    </lineage>
</organism>
<name>A0A3D8S037_9HELO</name>
<comment type="caution">
    <text evidence="7">The sequence shown here is derived from an EMBL/GenBank/DDBJ whole genome shotgun (WGS) entry which is preliminary data.</text>
</comment>
<feature type="transmembrane region" description="Helical" evidence="6">
    <location>
        <begin position="50"/>
        <end position="70"/>
    </location>
</feature>
<dbReference type="Gene3D" id="1.20.1250.20">
    <property type="entry name" value="MFS general substrate transporter like domains"/>
    <property type="match status" value="2"/>
</dbReference>
<evidence type="ECO:0000313" key="7">
    <source>
        <dbReference type="EMBL" id="RDW79638.1"/>
    </source>
</evidence>
<protein>
    <submittedName>
        <fullName evidence="7">Uncharacterized protein</fullName>
    </submittedName>
</protein>
<evidence type="ECO:0000256" key="2">
    <source>
        <dbReference type="ARBA" id="ARBA00022692"/>
    </source>
</evidence>
<dbReference type="Proteomes" id="UP000256645">
    <property type="component" value="Unassembled WGS sequence"/>
</dbReference>
<evidence type="ECO:0000256" key="6">
    <source>
        <dbReference type="SAM" id="Phobius"/>
    </source>
</evidence>
<dbReference type="GO" id="GO:0000329">
    <property type="term" value="C:fungal-type vacuole membrane"/>
    <property type="evidence" value="ECO:0007669"/>
    <property type="project" value="TreeGrafter"/>
</dbReference>
<dbReference type="PANTHER" id="PTHR21576">
    <property type="entry name" value="UNCHARACTERIZED NODULIN-LIKE PROTEIN"/>
    <property type="match status" value="1"/>
</dbReference>
<proteinExistence type="predicted"/>
<feature type="transmembrane region" description="Helical" evidence="6">
    <location>
        <begin position="103"/>
        <end position="124"/>
    </location>
</feature>
<dbReference type="AlphaFoldDB" id="A0A3D8S037"/>
<dbReference type="STRING" id="1849047.A0A3D8S037"/>
<comment type="subcellular location">
    <subcellularLocation>
        <location evidence="1">Membrane</location>
        <topology evidence="1">Multi-pass membrane protein</topology>
    </subcellularLocation>
</comment>
<gene>
    <name evidence="7" type="ORF">BP6252_04276</name>
</gene>
<evidence type="ECO:0000256" key="4">
    <source>
        <dbReference type="ARBA" id="ARBA00023136"/>
    </source>
</evidence>
<keyword evidence="8" id="KW-1185">Reference proteome</keyword>
<feature type="transmembrane region" description="Helical" evidence="6">
    <location>
        <begin position="444"/>
        <end position="465"/>
    </location>
</feature>